<name>A0A6A4HL96_9AGAR</name>
<dbReference type="Proteomes" id="UP000799118">
    <property type="component" value="Unassembled WGS sequence"/>
</dbReference>
<keyword evidence="3" id="KW-1185">Reference proteome</keyword>
<accession>A0A6A4HL96</accession>
<dbReference type="EMBL" id="ML769472">
    <property type="protein sequence ID" value="KAE9399219.1"/>
    <property type="molecule type" value="Genomic_DNA"/>
</dbReference>
<dbReference type="AlphaFoldDB" id="A0A6A4HL96"/>
<dbReference type="OrthoDB" id="2270193at2759"/>
<evidence type="ECO:0000313" key="3">
    <source>
        <dbReference type="Proteomes" id="UP000799118"/>
    </source>
</evidence>
<evidence type="ECO:0000256" key="1">
    <source>
        <dbReference type="SAM" id="MobiDB-lite"/>
    </source>
</evidence>
<organism evidence="2 3">
    <name type="scientific">Gymnopus androsaceus JB14</name>
    <dbReference type="NCBI Taxonomy" id="1447944"/>
    <lineage>
        <taxon>Eukaryota</taxon>
        <taxon>Fungi</taxon>
        <taxon>Dikarya</taxon>
        <taxon>Basidiomycota</taxon>
        <taxon>Agaricomycotina</taxon>
        <taxon>Agaricomycetes</taxon>
        <taxon>Agaricomycetidae</taxon>
        <taxon>Agaricales</taxon>
        <taxon>Marasmiineae</taxon>
        <taxon>Omphalotaceae</taxon>
        <taxon>Gymnopus</taxon>
    </lineage>
</organism>
<feature type="compositionally biased region" description="Polar residues" evidence="1">
    <location>
        <begin position="1"/>
        <end position="11"/>
    </location>
</feature>
<reference evidence="2" key="1">
    <citation type="journal article" date="2019" name="Environ. Microbiol.">
        <title>Fungal ecological strategies reflected in gene transcription - a case study of two litter decomposers.</title>
        <authorList>
            <person name="Barbi F."/>
            <person name="Kohler A."/>
            <person name="Barry K."/>
            <person name="Baskaran P."/>
            <person name="Daum C."/>
            <person name="Fauchery L."/>
            <person name="Ihrmark K."/>
            <person name="Kuo A."/>
            <person name="LaButti K."/>
            <person name="Lipzen A."/>
            <person name="Morin E."/>
            <person name="Grigoriev I.V."/>
            <person name="Henrissat B."/>
            <person name="Lindahl B."/>
            <person name="Martin F."/>
        </authorList>
    </citation>
    <scope>NUCLEOTIDE SEQUENCE</scope>
    <source>
        <strain evidence="2">JB14</strain>
    </source>
</reference>
<feature type="non-terminal residue" evidence="2">
    <location>
        <position position="1"/>
    </location>
</feature>
<sequence length="79" mass="8930">KKSLVQPQTLDQVRIPKSGRNSGKVIDYRKEKNSEDYIPDSFKAGIRVSKNSGPMGREDGNRVHESRVLSFPLFPILCN</sequence>
<protein>
    <submittedName>
        <fullName evidence="2">Uncharacterized protein</fullName>
    </submittedName>
</protein>
<evidence type="ECO:0000313" key="2">
    <source>
        <dbReference type="EMBL" id="KAE9399219.1"/>
    </source>
</evidence>
<feature type="region of interest" description="Disordered" evidence="1">
    <location>
        <begin position="1"/>
        <end position="22"/>
    </location>
</feature>
<proteinExistence type="predicted"/>
<gene>
    <name evidence="2" type="ORF">BT96DRAFT_820862</name>
</gene>